<comment type="caution">
    <text evidence="2">The sequence shown here is derived from an EMBL/GenBank/DDBJ whole genome shotgun (WGS) entry which is preliminary data.</text>
</comment>
<dbReference type="GO" id="GO:0046081">
    <property type="term" value="P:dUTP catabolic process"/>
    <property type="evidence" value="ECO:0007669"/>
    <property type="project" value="TreeGrafter"/>
</dbReference>
<evidence type="ECO:0000313" key="3">
    <source>
        <dbReference type="Proteomes" id="UP000823990"/>
    </source>
</evidence>
<protein>
    <submittedName>
        <fullName evidence="2">MazG family protein</fullName>
    </submittedName>
</protein>
<dbReference type="FunFam" id="1.10.287.1080:FF:000001">
    <property type="entry name" value="Nucleoside triphosphate pyrophosphohydrolase"/>
    <property type="match status" value="1"/>
</dbReference>
<dbReference type="EMBL" id="DXHS01000020">
    <property type="protein sequence ID" value="HIW01960.1"/>
    <property type="molecule type" value="Genomic_DNA"/>
</dbReference>
<feature type="domain" description="NTP pyrophosphohydrolase MazG-like" evidence="1">
    <location>
        <begin position="90"/>
        <end position="163"/>
    </location>
</feature>
<dbReference type="GO" id="GO:0046076">
    <property type="term" value="P:dTTP catabolic process"/>
    <property type="evidence" value="ECO:0007669"/>
    <property type="project" value="TreeGrafter"/>
</dbReference>
<name>A0A9D1PYI7_9FIRM</name>
<gene>
    <name evidence="2" type="ORF">H9892_01310</name>
</gene>
<dbReference type="InterPro" id="IPR011551">
    <property type="entry name" value="NTP_PyrPHydrolase_MazG"/>
</dbReference>
<dbReference type="Pfam" id="PF03819">
    <property type="entry name" value="MazG"/>
    <property type="match status" value="1"/>
</dbReference>
<dbReference type="GO" id="GO:0047429">
    <property type="term" value="F:nucleoside triphosphate diphosphatase activity"/>
    <property type="evidence" value="ECO:0007669"/>
    <property type="project" value="TreeGrafter"/>
</dbReference>
<dbReference type="Gene3D" id="1.10.287.1080">
    <property type="entry name" value="MazG-like"/>
    <property type="match status" value="1"/>
</dbReference>
<dbReference type="GO" id="GO:0046047">
    <property type="term" value="P:TTP catabolic process"/>
    <property type="evidence" value="ECO:0007669"/>
    <property type="project" value="TreeGrafter"/>
</dbReference>
<dbReference type="AlphaFoldDB" id="A0A9D1PYI7"/>
<dbReference type="Proteomes" id="UP000823990">
    <property type="component" value="Unassembled WGS sequence"/>
</dbReference>
<dbReference type="InterPro" id="IPR004518">
    <property type="entry name" value="MazG-like_dom"/>
</dbReference>
<dbReference type="GO" id="GO:0006203">
    <property type="term" value="P:dGTP catabolic process"/>
    <property type="evidence" value="ECO:0007669"/>
    <property type="project" value="TreeGrafter"/>
</dbReference>
<organism evidence="2 3">
    <name type="scientific">Candidatus Protoclostridium stercorigallinarum</name>
    <dbReference type="NCBI Taxonomy" id="2838741"/>
    <lineage>
        <taxon>Bacteria</taxon>
        <taxon>Bacillati</taxon>
        <taxon>Bacillota</taxon>
        <taxon>Clostridia</taxon>
        <taxon>Candidatus Protoclostridium</taxon>
    </lineage>
</organism>
<reference evidence="2" key="2">
    <citation type="submission" date="2021-04" db="EMBL/GenBank/DDBJ databases">
        <authorList>
            <person name="Gilroy R."/>
        </authorList>
    </citation>
    <scope>NUCLEOTIDE SEQUENCE</scope>
    <source>
        <strain evidence="2">12435</strain>
    </source>
</reference>
<proteinExistence type="predicted"/>
<dbReference type="GO" id="GO:0046052">
    <property type="term" value="P:UTP catabolic process"/>
    <property type="evidence" value="ECO:0007669"/>
    <property type="project" value="TreeGrafter"/>
</dbReference>
<dbReference type="GO" id="GO:0006950">
    <property type="term" value="P:response to stress"/>
    <property type="evidence" value="ECO:0007669"/>
    <property type="project" value="UniProtKB-ARBA"/>
</dbReference>
<evidence type="ECO:0000313" key="2">
    <source>
        <dbReference type="EMBL" id="HIW01960.1"/>
    </source>
</evidence>
<dbReference type="NCBIfam" id="TIGR00444">
    <property type="entry name" value="mazG"/>
    <property type="match status" value="1"/>
</dbReference>
<dbReference type="GO" id="GO:0046061">
    <property type="term" value="P:dATP catabolic process"/>
    <property type="evidence" value="ECO:0007669"/>
    <property type="project" value="TreeGrafter"/>
</dbReference>
<dbReference type="PANTHER" id="PTHR30522:SF0">
    <property type="entry name" value="NUCLEOSIDE TRIPHOSPHATE PYROPHOSPHOHYDROLASE"/>
    <property type="match status" value="1"/>
</dbReference>
<reference evidence="2" key="1">
    <citation type="journal article" date="2021" name="PeerJ">
        <title>Extensive microbial diversity within the chicken gut microbiome revealed by metagenomics and culture.</title>
        <authorList>
            <person name="Gilroy R."/>
            <person name="Ravi A."/>
            <person name="Getino M."/>
            <person name="Pursley I."/>
            <person name="Horton D.L."/>
            <person name="Alikhan N.F."/>
            <person name="Baker D."/>
            <person name="Gharbi K."/>
            <person name="Hall N."/>
            <person name="Watson M."/>
            <person name="Adriaenssens E.M."/>
            <person name="Foster-Nyarko E."/>
            <person name="Jarju S."/>
            <person name="Secka A."/>
            <person name="Antonio M."/>
            <person name="Oren A."/>
            <person name="Chaudhuri R.R."/>
            <person name="La Ragione R."/>
            <person name="Hildebrand F."/>
            <person name="Pallen M.J."/>
        </authorList>
    </citation>
    <scope>NUCLEOTIDE SEQUENCE</scope>
    <source>
        <strain evidence="2">12435</strain>
    </source>
</reference>
<dbReference type="CDD" id="cd11528">
    <property type="entry name" value="NTP-PPase_MazG_Nterm"/>
    <property type="match status" value="1"/>
</dbReference>
<sequence>MKSVFTVTEKDLYDALIDTRYDLHVTDIADVSRAEAYLKKLYGKDVKVAGGEAYAEGSDSLFKPRYSDGDLIHVMRRLTGEGGCPWDRAQTHESIRKNAIEEAYELCDAIDAGDVDGMREETGDILLQALFHCDMAERAGEFDRLDVVDELVRKLVTRHTHIFGEDKADNEAEALDRWEEAKAKEKHSETLESKLARIPDTFPALLKTQKTVKKLKEAGLELDVPEADVKDVLIAACGALKSGADLEPDLIKEVNALSSVFFSGKIKKLSELK</sequence>
<accession>A0A9D1PYI7</accession>
<evidence type="ECO:0000259" key="1">
    <source>
        <dbReference type="Pfam" id="PF03819"/>
    </source>
</evidence>
<dbReference type="PANTHER" id="PTHR30522">
    <property type="entry name" value="NUCLEOSIDE TRIPHOSPHATE PYROPHOSPHOHYDROLASE"/>
    <property type="match status" value="1"/>
</dbReference>
<dbReference type="InterPro" id="IPR048015">
    <property type="entry name" value="NTP-PPase_MazG-like_N"/>
</dbReference>
<dbReference type="SUPFAM" id="SSF101386">
    <property type="entry name" value="all-alpha NTP pyrophosphatases"/>
    <property type="match status" value="1"/>
</dbReference>